<evidence type="ECO:0008006" key="2">
    <source>
        <dbReference type="Google" id="ProtNLM"/>
    </source>
</evidence>
<gene>
    <name evidence="1" type="ORF">METZ01_LOCUS73911</name>
</gene>
<name>A0A381U1B2_9ZZZZ</name>
<reference evidence="1" key="1">
    <citation type="submission" date="2018-05" db="EMBL/GenBank/DDBJ databases">
        <authorList>
            <person name="Lanie J.A."/>
            <person name="Ng W.-L."/>
            <person name="Kazmierczak K.M."/>
            <person name="Andrzejewski T.M."/>
            <person name="Davidsen T.M."/>
            <person name="Wayne K.J."/>
            <person name="Tettelin H."/>
            <person name="Glass J.I."/>
            <person name="Rusch D."/>
            <person name="Podicherti R."/>
            <person name="Tsui H.-C.T."/>
            <person name="Winkler M.E."/>
        </authorList>
    </citation>
    <scope>NUCLEOTIDE SEQUENCE</scope>
</reference>
<evidence type="ECO:0000313" key="1">
    <source>
        <dbReference type="EMBL" id="SVA21057.1"/>
    </source>
</evidence>
<accession>A0A381U1B2</accession>
<proteinExistence type="predicted"/>
<organism evidence="1">
    <name type="scientific">marine metagenome</name>
    <dbReference type="NCBI Taxonomy" id="408172"/>
    <lineage>
        <taxon>unclassified sequences</taxon>
        <taxon>metagenomes</taxon>
        <taxon>ecological metagenomes</taxon>
    </lineage>
</organism>
<dbReference type="EMBL" id="UINC01005396">
    <property type="protein sequence ID" value="SVA21057.1"/>
    <property type="molecule type" value="Genomic_DNA"/>
</dbReference>
<dbReference type="AlphaFoldDB" id="A0A381U1B2"/>
<dbReference type="SUPFAM" id="SSF54909">
    <property type="entry name" value="Dimeric alpha+beta barrel"/>
    <property type="match status" value="1"/>
</dbReference>
<protein>
    <recommendedName>
        <fullName evidence="2">ABM domain-containing protein</fullName>
    </recommendedName>
</protein>
<dbReference type="InterPro" id="IPR011008">
    <property type="entry name" value="Dimeric_a/b-barrel"/>
</dbReference>
<sequence length="94" mass="9723">MAGISMTVASIQPGKMEEAYKFVDTQSHLVSTIEGMTGFAVAATGDNELTVIGVYESTAAAEAASPVVQGVFSEMASLMAAPPERGVFSGVWFS</sequence>